<protein>
    <recommendedName>
        <fullName evidence="7">Endolytic murein transglycosylase</fullName>
        <ecNumber evidence="7">4.2.2.29</ecNumber>
    </recommendedName>
    <alternativeName>
        <fullName evidence="7">Peptidoglycan lytic transglycosylase</fullName>
    </alternativeName>
    <alternativeName>
        <fullName evidence="7">Peptidoglycan polymerization terminase</fullName>
    </alternativeName>
</protein>
<keyword evidence="7" id="KW-0997">Cell inner membrane</keyword>
<keyword evidence="2 7" id="KW-0812">Transmembrane</keyword>
<keyword evidence="5 7" id="KW-0456">Lyase</keyword>
<dbReference type="Pfam" id="PF02618">
    <property type="entry name" value="YceG"/>
    <property type="match status" value="1"/>
</dbReference>
<proteinExistence type="inferred from homology"/>
<dbReference type="RefSeq" id="WP_183468825.1">
    <property type="nucleotide sequence ID" value="NZ_JACIBX010000001.1"/>
</dbReference>
<dbReference type="Gene3D" id="3.30.1490.480">
    <property type="entry name" value="Endolytic murein transglycosylase"/>
    <property type="match status" value="1"/>
</dbReference>
<comment type="catalytic activity">
    <reaction evidence="7">
        <text>a peptidoglycan chain = a peptidoglycan chain with N-acetyl-1,6-anhydromuramyl-[peptide] at the reducing end + a peptidoglycan chain with N-acetylglucosamine at the non-reducing end.</text>
        <dbReference type="EC" id="4.2.2.29"/>
    </reaction>
</comment>
<gene>
    <name evidence="7" type="primary">mltG</name>
    <name evidence="8" type="ORF">FHS00_000095</name>
</gene>
<dbReference type="PANTHER" id="PTHR30518:SF2">
    <property type="entry name" value="ENDOLYTIC MUREIN TRANSGLYCOSYLASE"/>
    <property type="match status" value="1"/>
</dbReference>
<feature type="site" description="Important for catalytic activity" evidence="7">
    <location>
        <position position="261"/>
    </location>
</feature>
<keyword evidence="4 7" id="KW-0472">Membrane</keyword>
<evidence type="ECO:0000256" key="7">
    <source>
        <dbReference type="HAMAP-Rule" id="MF_02065"/>
    </source>
</evidence>
<dbReference type="Proteomes" id="UP000576152">
    <property type="component" value="Unassembled WGS sequence"/>
</dbReference>
<comment type="caution">
    <text evidence="8">The sequence shown here is derived from an EMBL/GenBank/DDBJ whole genome shotgun (WGS) entry which is preliminary data.</text>
</comment>
<keyword evidence="9" id="KW-1185">Reference proteome</keyword>
<dbReference type="CDD" id="cd08010">
    <property type="entry name" value="MltG_like"/>
    <property type="match status" value="1"/>
</dbReference>
<keyword evidence="6 7" id="KW-0961">Cell wall biogenesis/degradation</keyword>
<evidence type="ECO:0000256" key="5">
    <source>
        <dbReference type="ARBA" id="ARBA00023239"/>
    </source>
</evidence>
<evidence type="ECO:0000313" key="9">
    <source>
        <dbReference type="Proteomes" id="UP000576152"/>
    </source>
</evidence>
<dbReference type="EC" id="4.2.2.29" evidence="7"/>
<name>A0ABR6HJ18_9RHOB</name>
<keyword evidence="3 7" id="KW-1133">Transmembrane helix</keyword>
<comment type="function">
    <text evidence="7">Functions as a peptidoglycan terminase that cleaves nascent peptidoglycan strands endolytically to terminate their elongation.</text>
</comment>
<evidence type="ECO:0000256" key="6">
    <source>
        <dbReference type="ARBA" id="ARBA00023316"/>
    </source>
</evidence>
<sequence length="387" mass="41384">MWRHLASNTITFMIVGLAGAAGVIAWGVNEYSGEGPLETAMCLRVEPGTNMRAVSARLEEQGAIGSAPIFRIGAEYSEKAGQLKAGSHLIPEQSSMEEILDIVTRGGASTCGTEILYKIGVNAVAAEVRELDPATSSYTELAEFDPTAEGVEIPAEYETMRERADTRYRISMAEGVTSWQVVQALNAIDTLDGDVEEIPAEGSLAPDSYEIAPGTQVAAVLERMEAAQAAILAETWENRAEDLPLETPEEALILASIVEKETGVAAERPQVASVFVNRLRQGMPLQTDPTVIYGITEGKGVLGRGLRRSELQAETPWNTYVINGLPPTPIANPGRAAIQAALNPASTDYVFFVADGTGGHAFSETLAEHNSNVAKWREIEAQRAAGN</sequence>
<evidence type="ECO:0000256" key="1">
    <source>
        <dbReference type="ARBA" id="ARBA00022475"/>
    </source>
</evidence>
<evidence type="ECO:0000256" key="2">
    <source>
        <dbReference type="ARBA" id="ARBA00022692"/>
    </source>
</evidence>
<keyword evidence="1 7" id="KW-1003">Cell membrane</keyword>
<dbReference type="Gene3D" id="3.30.160.60">
    <property type="entry name" value="Classic Zinc Finger"/>
    <property type="match status" value="1"/>
</dbReference>
<reference evidence="8 9" key="1">
    <citation type="submission" date="2020-08" db="EMBL/GenBank/DDBJ databases">
        <title>Genomic Encyclopedia of Type Strains, Phase III (KMG-III): the genomes of soil and plant-associated and newly described type strains.</title>
        <authorList>
            <person name="Whitman W."/>
        </authorList>
    </citation>
    <scope>NUCLEOTIDE SEQUENCE [LARGE SCALE GENOMIC DNA]</scope>
    <source>
        <strain evidence="8 9">CECT 8572</strain>
    </source>
</reference>
<dbReference type="PANTHER" id="PTHR30518">
    <property type="entry name" value="ENDOLYTIC MUREIN TRANSGLYCOSYLASE"/>
    <property type="match status" value="1"/>
</dbReference>
<evidence type="ECO:0000256" key="4">
    <source>
        <dbReference type="ARBA" id="ARBA00023136"/>
    </source>
</evidence>
<evidence type="ECO:0000256" key="3">
    <source>
        <dbReference type="ARBA" id="ARBA00022989"/>
    </source>
</evidence>
<dbReference type="InterPro" id="IPR003770">
    <property type="entry name" value="MLTG-like"/>
</dbReference>
<evidence type="ECO:0000313" key="8">
    <source>
        <dbReference type="EMBL" id="MBB3710542.1"/>
    </source>
</evidence>
<dbReference type="NCBIfam" id="TIGR00247">
    <property type="entry name" value="endolytic transglycosylase MltG"/>
    <property type="match status" value="1"/>
</dbReference>
<dbReference type="HAMAP" id="MF_02065">
    <property type="entry name" value="MltG"/>
    <property type="match status" value="1"/>
</dbReference>
<comment type="similarity">
    <text evidence="7">Belongs to the transglycosylase MltG family.</text>
</comment>
<dbReference type="EMBL" id="JACIBX010000001">
    <property type="protein sequence ID" value="MBB3710542.1"/>
    <property type="molecule type" value="Genomic_DNA"/>
</dbReference>
<accession>A0ABR6HJ18</accession>
<organism evidence="8 9">
    <name type="scientific">Limimaricola variabilis</name>
    <dbReference type="NCBI Taxonomy" id="1492771"/>
    <lineage>
        <taxon>Bacteria</taxon>
        <taxon>Pseudomonadati</taxon>
        <taxon>Pseudomonadota</taxon>
        <taxon>Alphaproteobacteria</taxon>
        <taxon>Rhodobacterales</taxon>
        <taxon>Paracoccaceae</taxon>
        <taxon>Limimaricola</taxon>
    </lineage>
</organism>